<sequence>MNSFLVGVIKMKKIGIFVIILVIAVFVVFYINNLFEGSNTPPSTTQDAEEEQQSSEEQSETTEDEEDETITEKISQSVTEVVDKTINFFVKDKLNVVAVGDSLTQGVGDSTDNGGYLGVLENALENSTLDDYTISNYGKRGNRTDQLLKRLEEEPELSQSIRKADLILITIGANDIMKIVKENFLSLSYDDFTVEQPKYQKRLHDIFKKIRSENSEAHIFLIGLYNPFSQYFEDIPELDKIINDYNFISRKVLGSYEPATYIPVEDLFINANSNLFAEDNFHPNKEGYNQIGERVIRYLEQAFEIEEN</sequence>
<reference evidence="4 5" key="1">
    <citation type="submission" date="2019-11" db="EMBL/GenBank/DDBJ databases">
        <authorList>
            <person name="Li J."/>
        </authorList>
    </citation>
    <scope>NUCLEOTIDE SEQUENCE [LARGE SCALE GENOMIC DNA]</scope>
    <source>
        <strain evidence="4 5">J4</strain>
    </source>
</reference>
<dbReference type="Proteomes" id="UP000480185">
    <property type="component" value="Unassembled WGS sequence"/>
</dbReference>
<dbReference type="InterPro" id="IPR036514">
    <property type="entry name" value="SGNH_hydro_sf"/>
</dbReference>
<accession>A0A6G1X5Y6</accession>
<dbReference type="InterPro" id="IPR013830">
    <property type="entry name" value="SGNH_hydro"/>
</dbReference>
<evidence type="ECO:0000256" key="2">
    <source>
        <dbReference type="SAM" id="Phobius"/>
    </source>
</evidence>
<keyword evidence="5" id="KW-1185">Reference proteome</keyword>
<proteinExistence type="predicted"/>
<evidence type="ECO:0000256" key="1">
    <source>
        <dbReference type="SAM" id="MobiDB-lite"/>
    </source>
</evidence>
<feature type="transmembrane region" description="Helical" evidence="2">
    <location>
        <begin position="14"/>
        <end position="35"/>
    </location>
</feature>
<gene>
    <name evidence="4" type="ORF">GH754_08240</name>
</gene>
<dbReference type="Gene3D" id="3.40.50.1110">
    <property type="entry name" value="SGNH hydrolase"/>
    <property type="match status" value="1"/>
</dbReference>
<name>A0A6G1X5Y6_9BACI</name>
<keyword evidence="2" id="KW-1133">Transmembrane helix</keyword>
<evidence type="ECO:0000259" key="3">
    <source>
        <dbReference type="Pfam" id="PF13472"/>
    </source>
</evidence>
<dbReference type="PANTHER" id="PTHR30383">
    <property type="entry name" value="THIOESTERASE 1/PROTEASE 1/LYSOPHOSPHOLIPASE L1"/>
    <property type="match status" value="1"/>
</dbReference>
<keyword evidence="2" id="KW-0472">Membrane</keyword>
<dbReference type="AlphaFoldDB" id="A0A6G1X5Y6"/>
<comment type="caution">
    <text evidence="4">The sequence shown here is derived from an EMBL/GenBank/DDBJ whole genome shotgun (WGS) entry which is preliminary data.</text>
</comment>
<protein>
    <recommendedName>
        <fullName evidence="3">SGNH hydrolase-type esterase domain-containing protein</fullName>
    </recommendedName>
</protein>
<feature type="compositionally biased region" description="Acidic residues" evidence="1">
    <location>
        <begin position="47"/>
        <end position="69"/>
    </location>
</feature>
<dbReference type="CDD" id="cd04506">
    <property type="entry name" value="SGNH_hydrolase_YpmR_like"/>
    <property type="match status" value="1"/>
</dbReference>
<keyword evidence="2" id="KW-0812">Transmembrane</keyword>
<feature type="region of interest" description="Disordered" evidence="1">
    <location>
        <begin position="39"/>
        <end position="71"/>
    </location>
</feature>
<evidence type="ECO:0000313" key="4">
    <source>
        <dbReference type="EMBL" id="MRG86316.1"/>
    </source>
</evidence>
<dbReference type="EMBL" id="WJNH01000004">
    <property type="protein sequence ID" value="MRG86316.1"/>
    <property type="molecule type" value="Genomic_DNA"/>
</dbReference>
<dbReference type="InterPro" id="IPR051532">
    <property type="entry name" value="Ester_Hydrolysis_Enzymes"/>
</dbReference>
<dbReference type="PANTHER" id="PTHR30383:SF27">
    <property type="entry name" value="SPORE GERMINATION LIPASE LIPC"/>
    <property type="match status" value="1"/>
</dbReference>
<organism evidence="4 5">
    <name type="scientific">Salinibacillus xinjiangensis</name>
    <dbReference type="NCBI Taxonomy" id="1229268"/>
    <lineage>
        <taxon>Bacteria</taxon>
        <taxon>Bacillati</taxon>
        <taxon>Bacillota</taxon>
        <taxon>Bacilli</taxon>
        <taxon>Bacillales</taxon>
        <taxon>Bacillaceae</taxon>
        <taxon>Salinibacillus</taxon>
    </lineage>
</organism>
<evidence type="ECO:0000313" key="5">
    <source>
        <dbReference type="Proteomes" id="UP000480185"/>
    </source>
</evidence>
<dbReference type="SUPFAM" id="SSF52266">
    <property type="entry name" value="SGNH hydrolase"/>
    <property type="match status" value="1"/>
</dbReference>
<dbReference type="OrthoDB" id="252349at2"/>
<dbReference type="Pfam" id="PF13472">
    <property type="entry name" value="Lipase_GDSL_2"/>
    <property type="match status" value="1"/>
</dbReference>
<feature type="domain" description="SGNH hydrolase-type esterase" evidence="3">
    <location>
        <begin position="98"/>
        <end position="288"/>
    </location>
</feature>
<dbReference type="GO" id="GO:0004622">
    <property type="term" value="F:phosphatidylcholine lysophospholipase activity"/>
    <property type="evidence" value="ECO:0007669"/>
    <property type="project" value="TreeGrafter"/>
</dbReference>